<gene>
    <name evidence="2" type="ORF">A4U43_C09F13880</name>
</gene>
<proteinExistence type="predicted"/>
<sequence length="108" mass="11413">MIEKLRLRQSKKVPEITRTARRAATADLYLNLASSRAPRRAAAAPPATEAAAEAESEGWLEESEEASPADPAAAAAAAEDDDVDQRAGLAELVVHRGENVEGGVDCLF</sequence>
<dbReference type="AlphaFoldDB" id="A0A5P1EC70"/>
<feature type="region of interest" description="Disordered" evidence="1">
    <location>
        <begin position="35"/>
        <end position="83"/>
    </location>
</feature>
<reference evidence="3" key="1">
    <citation type="journal article" date="2017" name="Nat. Commun.">
        <title>The asparagus genome sheds light on the origin and evolution of a young Y chromosome.</title>
        <authorList>
            <person name="Harkess A."/>
            <person name="Zhou J."/>
            <person name="Xu C."/>
            <person name="Bowers J.E."/>
            <person name="Van der Hulst R."/>
            <person name="Ayyampalayam S."/>
            <person name="Mercati F."/>
            <person name="Riccardi P."/>
            <person name="McKain M.R."/>
            <person name="Kakrana A."/>
            <person name="Tang H."/>
            <person name="Ray J."/>
            <person name="Groenendijk J."/>
            <person name="Arikit S."/>
            <person name="Mathioni S.M."/>
            <person name="Nakano M."/>
            <person name="Shan H."/>
            <person name="Telgmann-Rauber A."/>
            <person name="Kanno A."/>
            <person name="Yue Z."/>
            <person name="Chen H."/>
            <person name="Li W."/>
            <person name="Chen Y."/>
            <person name="Xu X."/>
            <person name="Zhang Y."/>
            <person name="Luo S."/>
            <person name="Chen H."/>
            <person name="Gao J."/>
            <person name="Mao Z."/>
            <person name="Pires J.C."/>
            <person name="Luo M."/>
            <person name="Kudrna D."/>
            <person name="Wing R.A."/>
            <person name="Meyers B.C."/>
            <person name="Yi K."/>
            <person name="Kong H."/>
            <person name="Lavrijsen P."/>
            <person name="Sunseri F."/>
            <person name="Falavigna A."/>
            <person name="Ye Y."/>
            <person name="Leebens-Mack J.H."/>
            <person name="Chen G."/>
        </authorList>
    </citation>
    <scope>NUCLEOTIDE SEQUENCE [LARGE SCALE GENOMIC DNA]</scope>
    <source>
        <strain evidence="3">cv. DH0086</strain>
    </source>
</reference>
<protein>
    <submittedName>
        <fullName evidence="2">Uncharacterized protein</fullName>
    </submittedName>
</protein>
<evidence type="ECO:0000256" key="1">
    <source>
        <dbReference type="SAM" id="MobiDB-lite"/>
    </source>
</evidence>
<feature type="compositionally biased region" description="Acidic residues" evidence="1">
    <location>
        <begin position="52"/>
        <end position="67"/>
    </location>
</feature>
<feature type="compositionally biased region" description="Low complexity" evidence="1">
    <location>
        <begin position="68"/>
        <end position="77"/>
    </location>
</feature>
<dbReference type="Proteomes" id="UP000243459">
    <property type="component" value="Chromosome 9"/>
</dbReference>
<accession>A0A5P1EC70</accession>
<organism evidence="2 3">
    <name type="scientific">Asparagus officinalis</name>
    <name type="common">Garden asparagus</name>
    <dbReference type="NCBI Taxonomy" id="4686"/>
    <lineage>
        <taxon>Eukaryota</taxon>
        <taxon>Viridiplantae</taxon>
        <taxon>Streptophyta</taxon>
        <taxon>Embryophyta</taxon>
        <taxon>Tracheophyta</taxon>
        <taxon>Spermatophyta</taxon>
        <taxon>Magnoliopsida</taxon>
        <taxon>Liliopsida</taxon>
        <taxon>Asparagales</taxon>
        <taxon>Asparagaceae</taxon>
        <taxon>Asparagoideae</taxon>
        <taxon>Asparagus</taxon>
    </lineage>
</organism>
<dbReference type="Gramene" id="ONK58516">
    <property type="protein sequence ID" value="ONK58516"/>
    <property type="gene ID" value="A4U43_C09F13880"/>
</dbReference>
<evidence type="ECO:0000313" key="3">
    <source>
        <dbReference type="Proteomes" id="UP000243459"/>
    </source>
</evidence>
<keyword evidence="3" id="KW-1185">Reference proteome</keyword>
<feature type="compositionally biased region" description="Low complexity" evidence="1">
    <location>
        <begin position="35"/>
        <end position="51"/>
    </location>
</feature>
<name>A0A5P1EC70_ASPOF</name>
<dbReference type="EMBL" id="CM007389">
    <property type="protein sequence ID" value="ONK58516.1"/>
    <property type="molecule type" value="Genomic_DNA"/>
</dbReference>
<evidence type="ECO:0000313" key="2">
    <source>
        <dbReference type="EMBL" id="ONK58516.1"/>
    </source>
</evidence>